<organism evidence="1 2">
    <name type="scientific">Riccia sorocarpa</name>
    <dbReference type="NCBI Taxonomy" id="122646"/>
    <lineage>
        <taxon>Eukaryota</taxon>
        <taxon>Viridiplantae</taxon>
        <taxon>Streptophyta</taxon>
        <taxon>Embryophyta</taxon>
        <taxon>Marchantiophyta</taxon>
        <taxon>Marchantiopsida</taxon>
        <taxon>Marchantiidae</taxon>
        <taxon>Marchantiales</taxon>
        <taxon>Ricciaceae</taxon>
        <taxon>Riccia</taxon>
    </lineage>
</organism>
<evidence type="ECO:0000313" key="2">
    <source>
        <dbReference type="Proteomes" id="UP001633002"/>
    </source>
</evidence>
<keyword evidence="2" id="KW-1185">Reference proteome</keyword>
<dbReference type="InterPro" id="IPR004242">
    <property type="entry name" value="Transposase_21"/>
</dbReference>
<dbReference type="EMBL" id="JBJQOH010000005">
    <property type="protein sequence ID" value="KAL3686459.1"/>
    <property type="molecule type" value="Genomic_DNA"/>
</dbReference>
<dbReference type="AlphaFoldDB" id="A0ABD3H7F6"/>
<dbReference type="Proteomes" id="UP001633002">
    <property type="component" value="Unassembled WGS sequence"/>
</dbReference>
<sequence>MLTYCHAMLSMWRAKHRWFQLEETELAPTFPIKDWWDGTKAKEVSWFWDSETTWELPVACSLCLEVYQTFPSKCQELLTSLNITSGIYDFICRSCGTRVTLERATCARNSYAFLPGDCVCLDRVSEHLDGRDEDSKCQCQLAIAAYARIVHPQYQRGPVTLNACLQPFIEELIDLFINGVEVEFNYPSELIGGRDLPKRFTLWIMLVLFTGDHPAQCKFGGFATSGYSGCRRCKMRSIVCNVPNSRVVVYDSNREQYRHPSARKTVSELREAAVGLNACVTGAARKELSQRTGVTGDSQVWKLFDLYGFNSSEDLTYGAMHVLAHMNRGRFCMTSGEWCLK</sequence>
<gene>
    <name evidence="1" type="ORF">R1sor_009033</name>
</gene>
<reference evidence="1 2" key="1">
    <citation type="submission" date="2024-09" db="EMBL/GenBank/DDBJ databases">
        <title>Chromosome-scale assembly of Riccia sorocarpa.</title>
        <authorList>
            <person name="Paukszto L."/>
        </authorList>
    </citation>
    <scope>NUCLEOTIDE SEQUENCE [LARGE SCALE GENOMIC DNA]</scope>
    <source>
        <strain evidence="1">LP-2024</strain>
        <tissue evidence="1">Aerial parts of the thallus</tissue>
    </source>
</reference>
<name>A0ABD3H7F6_9MARC</name>
<dbReference type="Pfam" id="PF02992">
    <property type="entry name" value="Transposase_21"/>
    <property type="match status" value="1"/>
</dbReference>
<proteinExistence type="predicted"/>
<comment type="caution">
    <text evidence="1">The sequence shown here is derived from an EMBL/GenBank/DDBJ whole genome shotgun (WGS) entry which is preliminary data.</text>
</comment>
<protein>
    <submittedName>
        <fullName evidence="1">Uncharacterized protein</fullName>
    </submittedName>
</protein>
<evidence type="ECO:0000313" key="1">
    <source>
        <dbReference type="EMBL" id="KAL3686459.1"/>
    </source>
</evidence>
<accession>A0ABD3H7F6</accession>